<dbReference type="RefSeq" id="WP_135084178.1">
    <property type="nucleotide sequence ID" value="NZ_SPDV01000007.1"/>
</dbReference>
<dbReference type="GO" id="GO:0006885">
    <property type="term" value="P:regulation of pH"/>
    <property type="evidence" value="ECO:0007669"/>
    <property type="project" value="InterPro"/>
</dbReference>
<evidence type="ECO:0000313" key="10">
    <source>
        <dbReference type="Proteomes" id="UP000298213"/>
    </source>
</evidence>
<dbReference type="InterPro" id="IPR023171">
    <property type="entry name" value="Na/H_antiporter_dom_sf"/>
</dbReference>
<keyword evidence="6 8" id="KW-0472">Membrane</keyword>
<evidence type="ECO:0000256" key="5">
    <source>
        <dbReference type="ARBA" id="ARBA00022989"/>
    </source>
</evidence>
<evidence type="ECO:0000256" key="3">
    <source>
        <dbReference type="ARBA" id="ARBA00022475"/>
    </source>
</evidence>
<proteinExistence type="predicted"/>
<evidence type="ECO:0000256" key="8">
    <source>
        <dbReference type="SAM" id="Phobius"/>
    </source>
</evidence>
<dbReference type="InterPro" id="IPR004670">
    <property type="entry name" value="NhaA"/>
</dbReference>
<feature type="transmembrane region" description="Helical" evidence="8">
    <location>
        <begin position="33"/>
        <end position="55"/>
    </location>
</feature>
<reference evidence="9 10" key="1">
    <citation type="submission" date="2019-03" db="EMBL/GenBank/DDBJ databases">
        <title>Genome sequence of Sphingomonas sp. 17J27-24.</title>
        <authorList>
            <person name="Kim M."/>
            <person name="Maeng S."/>
            <person name="Sathiyaraj S."/>
        </authorList>
    </citation>
    <scope>NUCLEOTIDE SEQUENCE [LARGE SCALE GENOMIC DNA]</scope>
    <source>
        <strain evidence="9 10">17J27-24</strain>
    </source>
</reference>
<feature type="transmembrane region" description="Helical" evidence="8">
    <location>
        <begin position="67"/>
        <end position="84"/>
    </location>
</feature>
<dbReference type="Proteomes" id="UP000298213">
    <property type="component" value="Unassembled WGS sequence"/>
</dbReference>
<sequence length="116" mass="12516">MFVGKQTGIFGAVWPCVRLGFARRLRGATWMQVWSVDLLCAIGFTMGLLIGGLSFPGEPERAEEAKIGILAGSFLSTLAGWAMLRLAPCAPSLQDEEERQNAEIAGDGDVMGLEER</sequence>
<dbReference type="EMBL" id="SPDV01000007">
    <property type="protein sequence ID" value="TFI59472.1"/>
    <property type="molecule type" value="Genomic_DNA"/>
</dbReference>
<name>A0A4Y8ZVW5_9SPHN</name>
<keyword evidence="4 8" id="KW-0812">Transmembrane</keyword>
<dbReference type="Pfam" id="PF06965">
    <property type="entry name" value="Na_H_antiport_1"/>
    <property type="match status" value="1"/>
</dbReference>
<evidence type="ECO:0000256" key="2">
    <source>
        <dbReference type="ARBA" id="ARBA00015550"/>
    </source>
</evidence>
<organism evidence="9 10">
    <name type="scientific">Sphingomonas parva</name>
    <dbReference type="NCBI Taxonomy" id="2555898"/>
    <lineage>
        <taxon>Bacteria</taxon>
        <taxon>Pseudomonadati</taxon>
        <taxon>Pseudomonadota</taxon>
        <taxon>Alphaproteobacteria</taxon>
        <taxon>Sphingomonadales</taxon>
        <taxon>Sphingomonadaceae</taxon>
        <taxon>Sphingomonas</taxon>
    </lineage>
</organism>
<dbReference type="OrthoDB" id="9808135at2"/>
<evidence type="ECO:0000256" key="6">
    <source>
        <dbReference type="ARBA" id="ARBA00023136"/>
    </source>
</evidence>
<evidence type="ECO:0000256" key="4">
    <source>
        <dbReference type="ARBA" id="ARBA00022692"/>
    </source>
</evidence>
<comment type="subcellular location">
    <subcellularLocation>
        <location evidence="1">Cell inner membrane</location>
        <topology evidence="1">Multi-pass membrane protein</topology>
    </subcellularLocation>
</comment>
<dbReference type="GO" id="GO:0015385">
    <property type="term" value="F:sodium:proton antiporter activity"/>
    <property type="evidence" value="ECO:0007669"/>
    <property type="project" value="TreeGrafter"/>
</dbReference>
<evidence type="ECO:0000256" key="1">
    <source>
        <dbReference type="ARBA" id="ARBA00004429"/>
    </source>
</evidence>
<evidence type="ECO:0000313" key="9">
    <source>
        <dbReference type="EMBL" id="TFI59472.1"/>
    </source>
</evidence>
<comment type="caution">
    <text evidence="9">The sequence shown here is derived from an EMBL/GenBank/DDBJ whole genome shotgun (WGS) entry which is preliminary data.</text>
</comment>
<dbReference type="PANTHER" id="PTHR30341">
    <property type="entry name" value="SODIUM ION/PROTON ANTIPORTER NHAA-RELATED"/>
    <property type="match status" value="1"/>
</dbReference>
<keyword evidence="10" id="KW-1185">Reference proteome</keyword>
<feature type="region of interest" description="Disordered" evidence="7">
    <location>
        <begin position="97"/>
        <end position="116"/>
    </location>
</feature>
<dbReference type="Gene3D" id="1.20.1530.10">
    <property type="entry name" value="Na+/H+ antiporter like domain"/>
    <property type="match status" value="1"/>
</dbReference>
<dbReference type="AlphaFoldDB" id="A0A4Y8ZVW5"/>
<evidence type="ECO:0000256" key="7">
    <source>
        <dbReference type="SAM" id="MobiDB-lite"/>
    </source>
</evidence>
<keyword evidence="3" id="KW-1003">Cell membrane</keyword>
<dbReference type="PANTHER" id="PTHR30341:SF0">
    <property type="entry name" value="NA(+)_H(+) ANTIPORTER NHAA"/>
    <property type="match status" value="1"/>
</dbReference>
<gene>
    <name evidence="9" type="ORF">E2493_04585</name>
</gene>
<protein>
    <recommendedName>
        <fullName evidence="2">Putative Na(+)/H(+) antiporter NhaA homolog</fullName>
    </recommendedName>
</protein>
<keyword evidence="5 8" id="KW-1133">Transmembrane helix</keyword>
<dbReference type="GO" id="GO:0005886">
    <property type="term" value="C:plasma membrane"/>
    <property type="evidence" value="ECO:0007669"/>
    <property type="project" value="UniProtKB-SubCell"/>
</dbReference>
<accession>A0A4Y8ZVW5</accession>